<reference evidence="1 2" key="1">
    <citation type="submission" date="2018-02" db="EMBL/GenBank/DDBJ databases">
        <authorList>
            <person name="Machado R.A."/>
        </authorList>
    </citation>
    <scope>NUCLEOTIDE SEQUENCE [LARGE SCALE GENOMIC DNA]</scope>
    <source>
        <strain evidence="1 2">DSM 23271</strain>
    </source>
</reference>
<evidence type="ECO:0000313" key="2">
    <source>
        <dbReference type="Proteomes" id="UP000547931"/>
    </source>
</evidence>
<keyword evidence="2" id="KW-1185">Reference proteome</keyword>
<protein>
    <submittedName>
        <fullName evidence="1">Uncharacterized protein</fullName>
    </submittedName>
</protein>
<evidence type="ECO:0000313" key="1">
    <source>
        <dbReference type="EMBL" id="NHB96859.1"/>
    </source>
</evidence>
<gene>
    <name evidence="1" type="ORF">C5470_10735</name>
</gene>
<proteinExistence type="predicted"/>
<name>A0A7X5TLW9_9GAMM</name>
<comment type="caution">
    <text evidence="1">The sequence shown here is derived from an EMBL/GenBank/DDBJ whole genome shotgun (WGS) entry which is preliminary data.</text>
</comment>
<dbReference type="EMBL" id="PUJV01000010">
    <property type="protein sequence ID" value="NHB96859.1"/>
    <property type="molecule type" value="Genomic_DNA"/>
</dbReference>
<organism evidence="1 2">
    <name type="scientific">Photorhabdus stackebrandtii</name>
    <dbReference type="NCBI Taxonomy" id="1123042"/>
    <lineage>
        <taxon>Bacteria</taxon>
        <taxon>Pseudomonadati</taxon>
        <taxon>Pseudomonadota</taxon>
        <taxon>Gammaproteobacteria</taxon>
        <taxon>Enterobacterales</taxon>
        <taxon>Morganellaceae</taxon>
        <taxon>Photorhabdus</taxon>
    </lineage>
</organism>
<dbReference type="Proteomes" id="UP000547931">
    <property type="component" value="Unassembled WGS sequence"/>
</dbReference>
<dbReference type="AlphaFoldDB" id="A0A7X5TLW9"/>
<sequence>MQKSFYGVLITRASCKGEFDAVVDSLFAYIAPDNTGVIDNLAKLDKKRLDIKKCLCIGLKRGECFVMSPALGIGELFVKSF</sequence>
<accession>A0A7X5TLW9</accession>